<organism evidence="2">
    <name type="scientific">Guillardia theta (strain CCMP2712)</name>
    <name type="common">Cryptophyte</name>
    <dbReference type="NCBI Taxonomy" id="905079"/>
    <lineage>
        <taxon>Eukaryota</taxon>
        <taxon>Cryptophyceae</taxon>
        <taxon>Pyrenomonadales</taxon>
        <taxon>Geminigeraceae</taxon>
        <taxon>Guillardia</taxon>
    </lineage>
</organism>
<reference evidence="2 4" key="1">
    <citation type="journal article" date="2012" name="Nature">
        <title>Algal genomes reveal evolutionary mosaicism and the fate of nucleomorphs.</title>
        <authorList>
            <consortium name="DOE Joint Genome Institute"/>
            <person name="Curtis B.A."/>
            <person name="Tanifuji G."/>
            <person name="Burki F."/>
            <person name="Gruber A."/>
            <person name="Irimia M."/>
            <person name="Maruyama S."/>
            <person name="Arias M.C."/>
            <person name="Ball S.G."/>
            <person name="Gile G.H."/>
            <person name="Hirakawa Y."/>
            <person name="Hopkins J.F."/>
            <person name="Kuo A."/>
            <person name="Rensing S.A."/>
            <person name="Schmutz J."/>
            <person name="Symeonidi A."/>
            <person name="Elias M."/>
            <person name="Eveleigh R.J."/>
            <person name="Herman E.K."/>
            <person name="Klute M.J."/>
            <person name="Nakayama T."/>
            <person name="Obornik M."/>
            <person name="Reyes-Prieto A."/>
            <person name="Armbrust E.V."/>
            <person name="Aves S.J."/>
            <person name="Beiko R.G."/>
            <person name="Coutinho P."/>
            <person name="Dacks J.B."/>
            <person name="Durnford D.G."/>
            <person name="Fast N.M."/>
            <person name="Green B.R."/>
            <person name="Grisdale C.J."/>
            <person name="Hempel F."/>
            <person name="Henrissat B."/>
            <person name="Hoppner M.P."/>
            <person name="Ishida K."/>
            <person name="Kim E."/>
            <person name="Koreny L."/>
            <person name="Kroth P.G."/>
            <person name="Liu Y."/>
            <person name="Malik S.B."/>
            <person name="Maier U.G."/>
            <person name="McRose D."/>
            <person name="Mock T."/>
            <person name="Neilson J.A."/>
            <person name="Onodera N.T."/>
            <person name="Poole A.M."/>
            <person name="Pritham E.J."/>
            <person name="Richards T.A."/>
            <person name="Rocap G."/>
            <person name="Roy S.W."/>
            <person name="Sarai C."/>
            <person name="Schaack S."/>
            <person name="Shirato S."/>
            <person name="Slamovits C.H."/>
            <person name="Spencer D.F."/>
            <person name="Suzuki S."/>
            <person name="Worden A.Z."/>
            <person name="Zauner S."/>
            <person name="Barry K."/>
            <person name="Bell C."/>
            <person name="Bharti A.K."/>
            <person name="Crow J.A."/>
            <person name="Grimwood J."/>
            <person name="Kramer R."/>
            <person name="Lindquist E."/>
            <person name="Lucas S."/>
            <person name="Salamov A."/>
            <person name="McFadden G.I."/>
            <person name="Lane C.E."/>
            <person name="Keeling P.J."/>
            <person name="Gray M.W."/>
            <person name="Grigoriev I.V."/>
            <person name="Archibald J.M."/>
        </authorList>
    </citation>
    <scope>NUCLEOTIDE SEQUENCE</scope>
    <source>
        <strain evidence="2 4">CCMP2712</strain>
    </source>
</reference>
<evidence type="ECO:0000256" key="1">
    <source>
        <dbReference type="ARBA" id="ARBA00022737"/>
    </source>
</evidence>
<dbReference type="Gene3D" id="2.20.110.10">
    <property type="entry name" value="Histone H3 K4-specific methyltransferase SET7/9 N-terminal domain"/>
    <property type="match status" value="2"/>
</dbReference>
<evidence type="ECO:0000313" key="3">
    <source>
        <dbReference type="EnsemblProtists" id="EKX43534"/>
    </source>
</evidence>
<dbReference type="PaxDb" id="55529-EKX43534"/>
<dbReference type="PANTHER" id="PTHR43215:SF14">
    <property type="entry name" value="RADIAL SPOKE HEAD 1 HOMOLOG"/>
    <property type="match status" value="1"/>
</dbReference>
<dbReference type="KEGG" id="gtt:GUITHDRAFT_87680"/>
<dbReference type="eggNOG" id="KOG0229">
    <property type="taxonomic scope" value="Eukaryota"/>
</dbReference>
<dbReference type="Proteomes" id="UP000011087">
    <property type="component" value="Unassembled WGS sequence"/>
</dbReference>
<dbReference type="OrthoDB" id="294378at2759"/>
<dbReference type="SMART" id="SM00698">
    <property type="entry name" value="MORN"/>
    <property type="match status" value="4"/>
</dbReference>
<dbReference type="OMA" id="AHGEGRC"/>
<sequence length="173" mass="19592">MVSDGKYQNNLSQLFAGTYIYAGGGKYVGDFSDDKRHGKGCYSYPDGDVYEGEFRFGRREGSGKYKYAKGECYEGEWQADRMHGKGRYTYSTGKIYDGMWAEDRPHGEGRLIDGNNVYEMSYQNGTVTRQQLKKDQQQPTGSGGVVDAFTWLQQAVSCQPVGPCMDKRSDWRK</sequence>
<keyword evidence="4" id="KW-1185">Reference proteome</keyword>
<dbReference type="RefSeq" id="XP_005830514.1">
    <property type="nucleotide sequence ID" value="XM_005830457.1"/>
</dbReference>
<dbReference type="PANTHER" id="PTHR43215">
    <property type="entry name" value="RADIAL SPOKE HEAD 1 HOMOLOG"/>
    <property type="match status" value="1"/>
</dbReference>
<dbReference type="Pfam" id="PF02493">
    <property type="entry name" value="MORN"/>
    <property type="match status" value="4"/>
</dbReference>
<dbReference type="HOGENOM" id="CLU_032017_5_0_1"/>
<dbReference type="EMBL" id="JH993009">
    <property type="protein sequence ID" value="EKX43534.1"/>
    <property type="molecule type" value="Genomic_DNA"/>
</dbReference>
<gene>
    <name evidence="2" type="ORF">GUITHDRAFT_87680</name>
</gene>
<evidence type="ECO:0000313" key="4">
    <source>
        <dbReference type="Proteomes" id="UP000011087"/>
    </source>
</evidence>
<dbReference type="AlphaFoldDB" id="L1J5Y9"/>
<evidence type="ECO:0000313" key="2">
    <source>
        <dbReference type="EMBL" id="EKX43534.1"/>
    </source>
</evidence>
<keyword evidence="1" id="KW-0677">Repeat</keyword>
<dbReference type="STRING" id="905079.L1J5Y9"/>
<dbReference type="FunFam" id="2.20.110.10:FF:000002">
    <property type="entry name" value="Phosphatidylinositol 4-phosphate 5-kinase 8"/>
    <property type="match status" value="1"/>
</dbReference>
<dbReference type="InterPro" id="IPR003409">
    <property type="entry name" value="MORN"/>
</dbReference>
<protein>
    <submittedName>
        <fullName evidence="2 3">Uncharacterized protein</fullName>
    </submittedName>
</protein>
<reference evidence="4" key="2">
    <citation type="submission" date="2012-11" db="EMBL/GenBank/DDBJ databases">
        <authorList>
            <person name="Kuo A."/>
            <person name="Curtis B.A."/>
            <person name="Tanifuji G."/>
            <person name="Burki F."/>
            <person name="Gruber A."/>
            <person name="Irimia M."/>
            <person name="Maruyama S."/>
            <person name="Arias M.C."/>
            <person name="Ball S.G."/>
            <person name="Gile G.H."/>
            <person name="Hirakawa Y."/>
            <person name="Hopkins J.F."/>
            <person name="Rensing S.A."/>
            <person name="Schmutz J."/>
            <person name="Symeonidi A."/>
            <person name="Elias M."/>
            <person name="Eveleigh R.J."/>
            <person name="Herman E.K."/>
            <person name="Klute M.J."/>
            <person name="Nakayama T."/>
            <person name="Obornik M."/>
            <person name="Reyes-Prieto A."/>
            <person name="Armbrust E.V."/>
            <person name="Aves S.J."/>
            <person name="Beiko R.G."/>
            <person name="Coutinho P."/>
            <person name="Dacks J.B."/>
            <person name="Durnford D.G."/>
            <person name="Fast N.M."/>
            <person name="Green B.R."/>
            <person name="Grisdale C."/>
            <person name="Hempe F."/>
            <person name="Henrissat B."/>
            <person name="Hoppner M.P."/>
            <person name="Ishida K.-I."/>
            <person name="Kim E."/>
            <person name="Koreny L."/>
            <person name="Kroth P.G."/>
            <person name="Liu Y."/>
            <person name="Malik S.-B."/>
            <person name="Maier U.G."/>
            <person name="McRose D."/>
            <person name="Mock T."/>
            <person name="Neilson J.A."/>
            <person name="Onodera N.T."/>
            <person name="Poole A.M."/>
            <person name="Pritham E.J."/>
            <person name="Richards T.A."/>
            <person name="Rocap G."/>
            <person name="Roy S.W."/>
            <person name="Sarai C."/>
            <person name="Schaack S."/>
            <person name="Shirato S."/>
            <person name="Slamovits C.H."/>
            <person name="Spencer D.F."/>
            <person name="Suzuki S."/>
            <person name="Worden A.Z."/>
            <person name="Zauner S."/>
            <person name="Barry K."/>
            <person name="Bell C."/>
            <person name="Bharti A.K."/>
            <person name="Crow J.A."/>
            <person name="Grimwood J."/>
            <person name="Kramer R."/>
            <person name="Lindquist E."/>
            <person name="Lucas S."/>
            <person name="Salamov A."/>
            <person name="McFadden G.I."/>
            <person name="Lane C.E."/>
            <person name="Keeling P.J."/>
            <person name="Gray M.W."/>
            <person name="Grigoriev I.V."/>
            <person name="Archibald J.M."/>
        </authorList>
    </citation>
    <scope>NUCLEOTIDE SEQUENCE</scope>
    <source>
        <strain evidence="4">CCMP2712</strain>
    </source>
</reference>
<dbReference type="GeneID" id="17300334"/>
<name>L1J5Y9_GUITC</name>
<reference evidence="3" key="3">
    <citation type="submission" date="2016-03" db="UniProtKB">
        <authorList>
            <consortium name="EnsemblProtists"/>
        </authorList>
    </citation>
    <scope>IDENTIFICATION</scope>
</reference>
<accession>L1J5Y9</accession>
<dbReference type="EnsemblProtists" id="EKX43534">
    <property type="protein sequence ID" value="EKX43534"/>
    <property type="gene ID" value="GUITHDRAFT_87680"/>
</dbReference>
<dbReference type="SUPFAM" id="SSF82185">
    <property type="entry name" value="Histone H3 K4-specific methyltransferase SET7/9 N-terminal domain"/>
    <property type="match status" value="1"/>
</dbReference>
<proteinExistence type="predicted"/>